<dbReference type="Proteomes" id="UP001595075">
    <property type="component" value="Unassembled WGS sequence"/>
</dbReference>
<feature type="region of interest" description="Disordered" evidence="1">
    <location>
        <begin position="1"/>
        <end position="25"/>
    </location>
</feature>
<protein>
    <submittedName>
        <fullName evidence="2">Uncharacterized protein</fullName>
    </submittedName>
</protein>
<accession>A0ABR4CTI2</accession>
<organism evidence="2 3">
    <name type="scientific">Oculimacula yallundae</name>
    <dbReference type="NCBI Taxonomy" id="86028"/>
    <lineage>
        <taxon>Eukaryota</taxon>
        <taxon>Fungi</taxon>
        <taxon>Dikarya</taxon>
        <taxon>Ascomycota</taxon>
        <taxon>Pezizomycotina</taxon>
        <taxon>Leotiomycetes</taxon>
        <taxon>Helotiales</taxon>
        <taxon>Ploettnerulaceae</taxon>
        <taxon>Oculimacula</taxon>
    </lineage>
</organism>
<gene>
    <name evidence="2" type="ORF">VTL71DRAFT_10569</name>
</gene>
<reference evidence="2 3" key="1">
    <citation type="journal article" date="2024" name="Commun. Biol.">
        <title>Comparative genomic analysis of thermophilic fungi reveals convergent evolutionary adaptations and gene losses.</title>
        <authorList>
            <person name="Steindorff A.S."/>
            <person name="Aguilar-Pontes M.V."/>
            <person name="Robinson A.J."/>
            <person name="Andreopoulos B."/>
            <person name="LaButti K."/>
            <person name="Kuo A."/>
            <person name="Mondo S."/>
            <person name="Riley R."/>
            <person name="Otillar R."/>
            <person name="Haridas S."/>
            <person name="Lipzen A."/>
            <person name="Grimwood J."/>
            <person name="Schmutz J."/>
            <person name="Clum A."/>
            <person name="Reid I.D."/>
            <person name="Moisan M.C."/>
            <person name="Butler G."/>
            <person name="Nguyen T.T.M."/>
            <person name="Dewar K."/>
            <person name="Conant G."/>
            <person name="Drula E."/>
            <person name="Henrissat B."/>
            <person name="Hansel C."/>
            <person name="Singer S."/>
            <person name="Hutchinson M.I."/>
            <person name="de Vries R.P."/>
            <person name="Natvig D.O."/>
            <person name="Powell A.J."/>
            <person name="Tsang A."/>
            <person name="Grigoriev I.V."/>
        </authorList>
    </citation>
    <scope>NUCLEOTIDE SEQUENCE [LARGE SCALE GENOMIC DNA]</scope>
    <source>
        <strain evidence="2 3">CBS 494.80</strain>
    </source>
</reference>
<evidence type="ECO:0000313" key="2">
    <source>
        <dbReference type="EMBL" id="KAL2073245.1"/>
    </source>
</evidence>
<feature type="non-terminal residue" evidence="2">
    <location>
        <position position="92"/>
    </location>
</feature>
<evidence type="ECO:0000256" key="1">
    <source>
        <dbReference type="SAM" id="MobiDB-lite"/>
    </source>
</evidence>
<evidence type="ECO:0000313" key="3">
    <source>
        <dbReference type="Proteomes" id="UP001595075"/>
    </source>
</evidence>
<dbReference type="EMBL" id="JAZHXI010000003">
    <property type="protein sequence ID" value="KAL2073245.1"/>
    <property type="molecule type" value="Genomic_DNA"/>
</dbReference>
<proteinExistence type="predicted"/>
<name>A0ABR4CTI2_9HELO</name>
<keyword evidence="3" id="KW-1185">Reference proteome</keyword>
<comment type="caution">
    <text evidence="2">The sequence shown here is derived from an EMBL/GenBank/DDBJ whole genome shotgun (WGS) entry which is preliminary data.</text>
</comment>
<sequence length="92" mass="10199">MPPSITPLLSLGKTGSAPTDWLNPSPEFSEKVSVHKDSQLRSHFGEEVAEERGLTAATCRHRTSLAVISQRLERPIIQHLHPFLTFLLTKVG</sequence>